<sequence length="193" mass="22810">MDYRRESEVEDILENISSKNLYTNMIKQKIPRPPNAFMLYANDHRKTLAHLYPAESNKEISKRLGQTWKDLNRLEKNKYFQKAKNIDQEHKRKYPGYVYNPRDARIRKVIRSTLRDKSVGASLMLPRRGSRKCLNSTDFHQNVLTSSIQPDGPMWNAIHSICCRLTLLRTLKKISCCMKRRNLVWMLQRGTIN</sequence>
<evidence type="ECO:0000256" key="3">
    <source>
        <dbReference type="ARBA" id="ARBA00019052"/>
    </source>
</evidence>
<evidence type="ECO:0000256" key="6">
    <source>
        <dbReference type="ARBA" id="ARBA00022928"/>
    </source>
</evidence>
<evidence type="ECO:0000256" key="4">
    <source>
        <dbReference type="ARBA" id="ARBA00022782"/>
    </source>
</evidence>
<dbReference type="Pfam" id="PF00505">
    <property type="entry name" value="HMG_box"/>
    <property type="match status" value="1"/>
</dbReference>
<evidence type="ECO:0000256" key="7">
    <source>
        <dbReference type="ARBA" id="ARBA00023125"/>
    </source>
</evidence>
<comment type="subcellular location">
    <subcellularLocation>
        <location evidence="1">Nucleus speckle</location>
    </subcellularLocation>
</comment>
<dbReference type="SUPFAM" id="SSF47095">
    <property type="entry name" value="HMG-box"/>
    <property type="match status" value="1"/>
</dbReference>
<gene>
    <name evidence="14" type="ORF">ABEB36_002367</name>
</gene>
<evidence type="ECO:0000256" key="5">
    <source>
        <dbReference type="ARBA" id="ARBA00022860"/>
    </source>
</evidence>
<dbReference type="GO" id="GO:0003677">
    <property type="term" value="F:DNA binding"/>
    <property type="evidence" value="ECO:0007669"/>
    <property type="project" value="UniProtKB-UniRule"/>
</dbReference>
<evidence type="ECO:0000313" key="14">
    <source>
        <dbReference type="EMBL" id="KAL1512852.1"/>
    </source>
</evidence>
<evidence type="ECO:0000256" key="9">
    <source>
        <dbReference type="ARBA" id="ARBA00023163"/>
    </source>
</evidence>
<dbReference type="InterPro" id="IPR009071">
    <property type="entry name" value="HMG_box_dom"/>
</dbReference>
<evidence type="ECO:0000256" key="12">
    <source>
        <dbReference type="PROSITE-ProRule" id="PRU00267"/>
    </source>
</evidence>
<dbReference type="Gene3D" id="1.10.30.10">
    <property type="entry name" value="High mobility group box domain"/>
    <property type="match status" value="1"/>
</dbReference>
<feature type="DNA-binding region" description="HMG box" evidence="12">
    <location>
        <begin position="30"/>
        <end position="98"/>
    </location>
</feature>
<comment type="caution">
    <text evidence="14">The sequence shown here is derived from an EMBL/GenBank/DDBJ whole genome shotgun (WGS) entry which is preliminary data.</text>
</comment>
<protein>
    <recommendedName>
        <fullName evidence="3">Sex-determining region Y protein</fullName>
    </recommendedName>
    <alternativeName>
        <fullName evidence="10">Testis-determining factor</fullName>
    </alternativeName>
</protein>
<keyword evidence="12" id="KW-0539">Nucleus</keyword>
<dbReference type="PANTHER" id="PTHR10270:SF161">
    <property type="entry name" value="SEX-DETERMINING REGION Y PROTEIN"/>
    <property type="match status" value="1"/>
</dbReference>
<keyword evidence="7 12" id="KW-0238">DNA-binding</keyword>
<dbReference type="AlphaFoldDB" id="A0ABD1F5H6"/>
<accession>A0ABD1F5H6</accession>
<dbReference type="EMBL" id="JBDJPC010000002">
    <property type="protein sequence ID" value="KAL1512852.1"/>
    <property type="molecule type" value="Genomic_DNA"/>
</dbReference>
<keyword evidence="15" id="KW-1185">Reference proteome</keyword>
<organism evidence="14 15">
    <name type="scientific">Hypothenemus hampei</name>
    <name type="common">Coffee berry borer</name>
    <dbReference type="NCBI Taxonomy" id="57062"/>
    <lineage>
        <taxon>Eukaryota</taxon>
        <taxon>Metazoa</taxon>
        <taxon>Ecdysozoa</taxon>
        <taxon>Arthropoda</taxon>
        <taxon>Hexapoda</taxon>
        <taxon>Insecta</taxon>
        <taxon>Pterygota</taxon>
        <taxon>Neoptera</taxon>
        <taxon>Endopterygota</taxon>
        <taxon>Coleoptera</taxon>
        <taxon>Polyphaga</taxon>
        <taxon>Cucujiformia</taxon>
        <taxon>Curculionidae</taxon>
        <taxon>Scolytinae</taxon>
        <taxon>Hypothenemus</taxon>
    </lineage>
</organism>
<keyword evidence="9" id="KW-0804">Transcription</keyword>
<evidence type="ECO:0000256" key="11">
    <source>
        <dbReference type="ARBA" id="ARBA00045821"/>
    </source>
</evidence>
<dbReference type="GO" id="GO:0006357">
    <property type="term" value="P:regulation of transcription by RNA polymerase II"/>
    <property type="evidence" value="ECO:0007669"/>
    <property type="project" value="UniProtKB-ARBA"/>
</dbReference>
<dbReference type="PANTHER" id="PTHR10270">
    <property type="entry name" value="SOX TRANSCRIPTION FACTOR"/>
    <property type="match status" value="1"/>
</dbReference>
<dbReference type="GO" id="GO:0005516">
    <property type="term" value="F:calmodulin binding"/>
    <property type="evidence" value="ECO:0007669"/>
    <property type="project" value="UniProtKB-KW"/>
</dbReference>
<comment type="function">
    <text evidence="11">Transcriptional regulator that controls a genetic switch in male development. It is necessary and sufficient for initiating male sex determination by directing the development of supporting cell precursors (pre-Sertoli cells) as Sertoli rather than granulosa cells. Involved in different aspects of gene regulation including promoter activation or repression. Binds to the DNA consensus sequence 5'-[AT]AACAA[AT]-3'. SRY HMG box recognizes DNA by partial intercalation in the minor groove and promotes DNA bending. Also involved in pre-mRNA splicing. In male adult brain involved in the maintenance of motor functions of dopaminergic neurons.</text>
</comment>
<evidence type="ECO:0000256" key="10">
    <source>
        <dbReference type="ARBA" id="ARBA00032498"/>
    </source>
</evidence>
<comment type="similarity">
    <text evidence="2">Belongs to the SRY family.</text>
</comment>
<dbReference type="InterPro" id="IPR036910">
    <property type="entry name" value="HMG_box_dom_sf"/>
</dbReference>
<evidence type="ECO:0000256" key="2">
    <source>
        <dbReference type="ARBA" id="ARBA00005998"/>
    </source>
</evidence>
<keyword evidence="8" id="KW-0010">Activator</keyword>
<evidence type="ECO:0000313" key="15">
    <source>
        <dbReference type="Proteomes" id="UP001566132"/>
    </source>
</evidence>
<evidence type="ECO:0000256" key="1">
    <source>
        <dbReference type="ARBA" id="ARBA00004324"/>
    </source>
</evidence>
<dbReference type="PROSITE" id="PS50118">
    <property type="entry name" value="HMG_BOX_2"/>
    <property type="match status" value="1"/>
</dbReference>
<proteinExistence type="inferred from homology"/>
<keyword evidence="4" id="KW-0221">Differentiation</keyword>
<dbReference type="InterPro" id="IPR050140">
    <property type="entry name" value="SRY-related_HMG-box_TF-like"/>
</dbReference>
<evidence type="ECO:0000256" key="8">
    <source>
        <dbReference type="ARBA" id="ARBA00023159"/>
    </source>
</evidence>
<dbReference type="SMART" id="SM00398">
    <property type="entry name" value="HMG"/>
    <property type="match status" value="1"/>
</dbReference>
<name>A0ABD1F5H6_HYPHA</name>
<dbReference type="GO" id="GO:0016607">
    <property type="term" value="C:nuclear speck"/>
    <property type="evidence" value="ECO:0007669"/>
    <property type="project" value="UniProtKB-SubCell"/>
</dbReference>
<evidence type="ECO:0000259" key="13">
    <source>
        <dbReference type="PROSITE" id="PS50118"/>
    </source>
</evidence>
<keyword evidence="5" id="KW-0112">Calmodulin-binding</keyword>
<reference evidence="14 15" key="1">
    <citation type="submission" date="2024-05" db="EMBL/GenBank/DDBJ databases">
        <title>Genetic variation in Jamaican populations of the coffee berry borer (Hypothenemus hampei).</title>
        <authorList>
            <person name="Errbii M."/>
            <person name="Myrie A."/>
        </authorList>
    </citation>
    <scope>NUCLEOTIDE SEQUENCE [LARGE SCALE GENOMIC DNA]</scope>
    <source>
        <strain evidence="14">JA-Hopewell-2020-01-JO</strain>
        <tissue evidence="14">Whole body</tissue>
    </source>
</reference>
<keyword evidence="6" id="KW-0726">Sexual differentiation</keyword>
<dbReference type="GO" id="GO:0030154">
    <property type="term" value="P:cell differentiation"/>
    <property type="evidence" value="ECO:0007669"/>
    <property type="project" value="UniProtKB-KW"/>
</dbReference>
<dbReference type="Proteomes" id="UP001566132">
    <property type="component" value="Unassembled WGS sequence"/>
</dbReference>
<dbReference type="GO" id="GO:0007548">
    <property type="term" value="P:sex differentiation"/>
    <property type="evidence" value="ECO:0007669"/>
    <property type="project" value="UniProtKB-KW"/>
</dbReference>
<feature type="domain" description="HMG box" evidence="13">
    <location>
        <begin position="30"/>
        <end position="98"/>
    </location>
</feature>